<dbReference type="SUPFAM" id="SSF51905">
    <property type="entry name" value="FAD/NAD(P)-binding domain"/>
    <property type="match status" value="1"/>
</dbReference>
<dbReference type="Proteomes" id="UP000215145">
    <property type="component" value="Unassembled WGS sequence"/>
</dbReference>
<evidence type="ECO:0000259" key="1">
    <source>
        <dbReference type="Pfam" id="PF01494"/>
    </source>
</evidence>
<evidence type="ECO:0000313" key="3">
    <source>
        <dbReference type="Proteomes" id="UP000215145"/>
    </source>
</evidence>
<dbReference type="InterPro" id="IPR050407">
    <property type="entry name" value="Geranylgeranyl_reductase"/>
</dbReference>
<dbReference type="AlphaFoldDB" id="A0A229P321"/>
<proteinExistence type="predicted"/>
<accession>A0A229P321</accession>
<protein>
    <recommendedName>
        <fullName evidence="1">FAD-binding domain-containing protein</fullName>
    </recommendedName>
</protein>
<sequence length="386" mass="40583">MYDVVVCGGGPAGSALAWWLARDGMRVAIADAGTHPRRKPCGESLNPGAVAAILRLAAGAPPLEGLLEHVQPLDGWVLHSGKASVAARYPRGRSGWSCRREALDEWLLRGAIGAGAEIIAGCRVKAVAQHDDRCEISAVREGINMTMEARYAVGADGLRSVVARSVGLLARPGPLRKVALTARISGLHDLRPLVELHLQRGAVIGIAPLQGEGGAANATLALSAVEAARRASSLRSRPEALLGALRASTAIGERAAEARLESEVLACGPFHYPVRAAHRGRVLLVGDAAGYYDPLTGQGIYRALRGAELAAGLLRQAAAEGGVEVLQRYSAMLQREFGAGTALQRFIEYGAARPRLFQAAIHGLRLSGSASLVAAVVGNCREPRRW</sequence>
<name>A0A229P321_9BACL</name>
<keyword evidence="3" id="KW-1185">Reference proteome</keyword>
<comment type="caution">
    <text evidence="2">The sequence shown here is derived from an EMBL/GenBank/DDBJ whole genome shotgun (WGS) entry which is preliminary data.</text>
</comment>
<dbReference type="PANTHER" id="PTHR42685">
    <property type="entry name" value="GERANYLGERANYL DIPHOSPHATE REDUCTASE"/>
    <property type="match status" value="1"/>
</dbReference>
<organism evidence="2 3">
    <name type="scientific">Paenibacillus herberti</name>
    <dbReference type="NCBI Taxonomy" id="1619309"/>
    <lineage>
        <taxon>Bacteria</taxon>
        <taxon>Bacillati</taxon>
        <taxon>Bacillota</taxon>
        <taxon>Bacilli</taxon>
        <taxon>Bacillales</taxon>
        <taxon>Paenibacillaceae</taxon>
        <taxon>Paenibacillus</taxon>
    </lineage>
</organism>
<dbReference type="EMBL" id="NMUQ01000001">
    <property type="protein sequence ID" value="OXM16510.1"/>
    <property type="molecule type" value="Genomic_DNA"/>
</dbReference>
<reference evidence="2 3" key="1">
    <citation type="submission" date="2017-07" db="EMBL/GenBank/DDBJ databases">
        <title>Paenibacillus herberti R33 genome sequencing and assembly.</title>
        <authorList>
            <person name="Su W."/>
        </authorList>
    </citation>
    <scope>NUCLEOTIDE SEQUENCE [LARGE SCALE GENOMIC DNA]</scope>
    <source>
        <strain evidence="2 3">R33</strain>
    </source>
</reference>
<dbReference type="InterPro" id="IPR002938">
    <property type="entry name" value="FAD-bd"/>
</dbReference>
<dbReference type="RefSeq" id="WP_089523594.1">
    <property type="nucleotide sequence ID" value="NZ_NMUQ01000001.1"/>
</dbReference>
<dbReference type="PANTHER" id="PTHR42685:SF19">
    <property type="entry name" value="POSSIBLE OXIDOREDUCTASE"/>
    <property type="match status" value="1"/>
</dbReference>
<feature type="domain" description="FAD-binding" evidence="1">
    <location>
        <begin position="2"/>
        <end position="331"/>
    </location>
</feature>
<dbReference type="PRINTS" id="PR00420">
    <property type="entry name" value="RNGMNOXGNASE"/>
</dbReference>
<dbReference type="Pfam" id="PF01494">
    <property type="entry name" value="FAD_binding_3"/>
    <property type="match status" value="1"/>
</dbReference>
<evidence type="ECO:0000313" key="2">
    <source>
        <dbReference type="EMBL" id="OXM16510.1"/>
    </source>
</evidence>
<dbReference type="OrthoDB" id="9806565at2"/>
<gene>
    <name evidence="2" type="ORF">CGZ75_07505</name>
</gene>
<dbReference type="GO" id="GO:0071949">
    <property type="term" value="F:FAD binding"/>
    <property type="evidence" value="ECO:0007669"/>
    <property type="project" value="InterPro"/>
</dbReference>
<dbReference type="Gene3D" id="3.50.50.60">
    <property type="entry name" value="FAD/NAD(P)-binding domain"/>
    <property type="match status" value="1"/>
</dbReference>
<dbReference type="InterPro" id="IPR036188">
    <property type="entry name" value="FAD/NAD-bd_sf"/>
</dbReference>